<comment type="similarity">
    <text evidence="1">Belongs to the isochorismatase family.</text>
</comment>
<evidence type="ECO:0000256" key="2">
    <source>
        <dbReference type="ARBA" id="ARBA00022801"/>
    </source>
</evidence>
<accession>A0A1M7JJ61</accession>
<dbReference type="GO" id="GO:0016787">
    <property type="term" value="F:hydrolase activity"/>
    <property type="evidence" value="ECO:0007669"/>
    <property type="project" value="UniProtKB-KW"/>
</dbReference>
<dbReference type="InterPro" id="IPR050272">
    <property type="entry name" value="Isochorismatase-like_hydrls"/>
</dbReference>
<reference evidence="4 5" key="1">
    <citation type="submission" date="2016-11" db="EMBL/GenBank/DDBJ databases">
        <authorList>
            <person name="Jaros S."/>
            <person name="Januszkiewicz K."/>
            <person name="Wedrychowicz H."/>
        </authorList>
    </citation>
    <scope>NUCLEOTIDE SEQUENCE [LARGE SCALE GENOMIC DNA]</scope>
    <source>
        <strain evidence="4 5">DSM 16010</strain>
    </source>
</reference>
<evidence type="ECO:0000259" key="3">
    <source>
        <dbReference type="Pfam" id="PF00857"/>
    </source>
</evidence>
<dbReference type="Proteomes" id="UP000184206">
    <property type="component" value="Unassembled WGS sequence"/>
</dbReference>
<dbReference type="SUPFAM" id="SSF52499">
    <property type="entry name" value="Isochorismatase-like hydrolases"/>
    <property type="match status" value="1"/>
</dbReference>
<evidence type="ECO:0000256" key="1">
    <source>
        <dbReference type="ARBA" id="ARBA00006336"/>
    </source>
</evidence>
<dbReference type="PANTHER" id="PTHR43540">
    <property type="entry name" value="PEROXYUREIDOACRYLATE/UREIDOACRYLATE AMIDOHYDROLASE-RELATED"/>
    <property type="match status" value="1"/>
</dbReference>
<dbReference type="Pfam" id="PF00857">
    <property type="entry name" value="Isochorismatase"/>
    <property type="match status" value="1"/>
</dbReference>
<dbReference type="Gene3D" id="3.40.50.850">
    <property type="entry name" value="Isochorismatase-like"/>
    <property type="match status" value="1"/>
</dbReference>
<dbReference type="CDD" id="cd00431">
    <property type="entry name" value="cysteine_hydrolases"/>
    <property type="match status" value="1"/>
</dbReference>
<dbReference type="RefSeq" id="WP_072710736.1">
    <property type="nucleotide sequence ID" value="NZ_FRCF01000013.1"/>
</dbReference>
<dbReference type="InterPro" id="IPR036380">
    <property type="entry name" value="Isochorismatase-like_sf"/>
</dbReference>
<keyword evidence="5" id="KW-1185">Reference proteome</keyword>
<dbReference type="EMBL" id="FRCF01000013">
    <property type="protein sequence ID" value="SHM53044.1"/>
    <property type="molecule type" value="Genomic_DNA"/>
</dbReference>
<sequence length="229" mass="26063">MEWKKDGHVDHLTNELYDDFDEGDYRSPDAALLCIDLQYYDCAPGYGFFKDITRDDEQYSYYFDRLEDTVLPTVKKLQDLFRNAGQEVIHVKMESLTRDGRDRSAGHKRIGCHVVKGTREAEFMDEIAPEGDEVIITKTASGVFNSTNIDYVLRNLGIRQLVVVGVLTNECIDTTVRDGADRGYHMTIVEEGVATTSEEINAFTLSILNGVYAKVLPYEKIRRSLEEGR</sequence>
<dbReference type="InterPro" id="IPR000868">
    <property type="entry name" value="Isochorismatase-like_dom"/>
</dbReference>
<evidence type="ECO:0000313" key="5">
    <source>
        <dbReference type="Proteomes" id="UP000184206"/>
    </source>
</evidence>
<feature type="domain" description="Isochorismatase-like" evidence="3">
    <location>
        <begin position="31"/>
        <end position="215"/>
    </location>
</feature>
<dbReference type="AlphaFoldDB" id="A0A1M7JJ61"/>
<dbReference type="OrthoDB" id="257098at2"/>
<proteinExistence type="inferred from homology"/>
<name>A0A1M7JJ61_9BACL</name>
<evidence type="ECO:0000313" key="4">
    <source>
        <dbReference type="EMBL" id="SHM53044.1"/>
    </source>
</evidence>
<protein>
    <submittedName>
        <fullName evidence="4">Nicotinamidase-related amidase</fullName>
    </submittedName>
</protein>
<keyword evidence="2" id="KW-0378">Hydrolase</keyword>
<gene>
    <name evidence="4" type="ORF">SAMN02745189_02319</name>
</gene>
<organism evidence="4 5">
    <name type="scientific">Lacicoccus alkaliphilus DSM 16010</name>
    <dbReference type="NCBI Taxonomy" id="1123231"/>
    <lineage>
        <taxon>Bacteria</taxon>
        <taxon>Bacillati</taxon>
        <taxon>Bacillota</taxon>
        <taxon>Bacilli</taxon>
        <taxon>Bacillales</taxon>
        <taxon>Salinicoccaceae</taxon>
        <taxon>Lacicoccus</taxon>
    </lineage>
</organism>
<dbReference type="PANTHER" id="PTHR43540:SF1">
    <property type="entry name" value="ISOCHORISMATASE HYDROLASE"/>
    <property type="match status" value="1"/>
</dbReference>
<dbReference type="STRING" id="1123231.SAMN02745189_02319"/>